<evidence type="ECO:0000256" key="3">
    <source>
        <dbReference type="ARBA" id="ARBA00023242"/>
    </source>
</evidence>
<comment type="subcellular location">
    <subcellularLocation>
        <location evidence="1">Nucleus</location>
    </subcellularLocation>
</comment>
<feature type="compositionally biased region" description="Basic and acidic residues" evidence="5">
    <location>
        <begin position="213"/>
        <end position="232"/>
    </location>
</feature>
<evidence type="ECO:0000313" key="9">
    <source>
        <dbReference type="Proteomes" id="UP000325577"/>
    </source>
</evidence>
<evidence type="ECO:0000256" key="2">
    <source>
        <dbReference type="ARBA" id="ARBA00005904"/>
    </source>
</evidence>
<reference evidence="8 9" key="1">
    <citation type="submission" date="2019-09" db="EMBL/GenBank/DDBJ databases">
        <title>A chromosome-level genome assembly of the Chinese tupelo Nyssa sinensis.</title>
        <authorList>
            <person name="Yang X."/>
            <person name="Kang M."/>
            <person name="Yang Y."/>
            <person name="Xiong H."/>
            <person name="Wang M."/>
            <person name="Zhang Z."/>
            <person name="Wang Z."/>
            <person name="Wu H."/>
            <person name="Ma T."/>
            <person name="Liu J."/>
            <person name="Xi Z."/>
        </authorList>
    </citation>
    <scope>NUCLEOTIDE SEQUENCE [LARGE SCALE GENOMIC DNA]</scope>
    <source>
        <strain evidence="8">J267</strain>
        <tissue evidence="8">Leaf</tissue>
    </source>
</reference>
<feature type="coiled-coil region" evidence="4">
    <location>
        <begin position="144"/>
        <end position="171"/>
    </location>
</feature>
<evidence type="ECO:0000256" key="1">
    <source>
        <dbReference type="ARBA" id="ARBA00004123"/>
    </source>
</evidence>
<protein>
    <recommendedName>
        <fullName evidence="10">Ribosomal RNA-processing protein 14/surfeit locus protein 6 C-terminal domain-containing protein</fullName>
    </recommendedName>
</protein>
<dbReference type="InterPro" id="IPR007019">
    <property type="entry name" value="SURF6"/>
</dbReference>
<feature type="region of interest" description="Disordered" evidence="5">
    <location>
        <begin position="202"/>
        <end position="234"/>
    </location>
</feature>
<dbReference type="EMBL" id="CM018041">
    <property type="protein sequence ID" value="KAA8534406.1"/>
    <property type="molecule type" value="Genomic_DNA"/>
</dbReference>
<organism evidence="8 9">
    <name type="scientific">Nyssa sinensis</name>
    <dbReference type="NCBI Taxonomy" id="561372"/>
    <lineage>
        <taxon>Eukaryota</taxon>
        <taxon>Viridiplantae</taxon>
        <taxon>Streptophyta</taxon>
        <taxon>Embryophyta</taxon>
        <taxon>Tracheophyta</taxon>
        <taxon>Spermatophyta</taxon>
        <taxon>Magnoliopsida</taxon>
        <taxon>eudicotyledons</taxon>
        <taxon>Gunneridae</taxon>
        <taxon>Pentapetalae</taxon>
        <taxon>asterids</taxon>
        <taxon>Cornales</taxon>
        <taxon>Nyssaceae</taxon>
        <taxon>Nyssa</taxon>
    </lineage>
</organism>
<dbReference type="GO" id="GO:0003723">
    <property type="term" value="F:RNA binding"/>
    <property type="evidence" value="ECO:0007669"/>
    <property type="project" value="TreeGrafter"/>
</dbReference>
<evidence type="ECO:0000256" key="5">
    <source>
        <dbReference type="SAM" id="MobiDB-lite"/>
    </source>
</evidence>
<dbReference type="Pfam" id="PF04935">
    <property type="entry name" value="SURF6"/>
    <property type="match status" value="1"/>
</dbReference>
<dbReference type="InterPro" id="IPR029188">
    <property type="entry name" value="Rrp14_N"/>
</dbReference>
<feature type="domain" description="Ribosomal RNA-processing protein 14/surfeit locus protein 6 C-terminal" evidence="6">
    <location>
        <begin position="92"/>
        <end position="249"/>
    </location>
</feature>
<gene>
    <name evidence="8" type="ORF">F0562_031923</name>
</gene>
<dbReference type="GO" id="GO:0042273">
    <property type="term" value="P:ribosomal large subunit biogenesis"/>
    <property type="evidence" value="ECO:0007669"/>
    <property type="project" value="TreeGrafter"/>
</dbReference>
<dbReference type="PANTHER" id="PTHR14369">
    <property type="entry name" value="SURFEIT LOCUS PROTEIN 6"/>
    <property type="match status" value="1"/>
</dbReference>
<dbReference type="GO" id="GO:0003677">
    <property type="term" value="F:DNA binding"/>
    <property type="evidence" value="ECO:0007669"/>
    <property type="project" value="TreeGrafter"/>
</dbReference>
<dbReference type="InterPro" id="IPR029190">
    <property type="entry name" value="Rrp14/SURF6_C"/>
</dbReference>
<evidence type="ECO:0000313" key="8">
    <source>
        <dbReference type="EMBL" id="KAA8534406.1"/>
    </source>
</evidence>
<feature type="domain" description="Ribosomal RNA-processing protein 14 N-terminal" evidence="7">
    <location>
        <begin position="26"/>
        <end position="85"/>
    </location>
</feature>
<dbReference type="OrthoDB" id="444809at2759"/>
<evidence type="ECO:0000259" key="7">
    <source>
        <dbReference type="Pfam" id="PF15459"/>
    </source>
</evidence>
<dbReference type="AlphaFoldDB" id="A0A5J5AX61"/>
<name>A0A5J5AX61_9ASTE</name>
<dbReference type="GO" id="GO:0042274">
    <property type="term" value="P:ribosomal small subunit biogenesis"/>
    <property type="evidence" value="ECO:0007669"/>
    <property type="project" value="TreeGrafter"/>
</dbReference>
<feature type="compositionally biased region" description="Basic residues" evidence="5">
    <location>
        <begin position="202"/>
        <end position="212"/>
    </location>
</feature>
<proteinExistence type="inferred from homology"/>
<keyword evidence="4" id="KW-0175">Coiled coil</keyword>
<comment type="similarity">
    <text evidence="2">Belongs to the SURF6 family.</text>
</comment>
<dbReference type="Pfam" id="PF15459">
    <property type="entry name" value="RRP14"/>
    <property type="match status" value="1"/>
</dbReference>
<keyword evidence="3" id="KW-0539">Nucleus</keyword>
<dbReference type="GO" id="GO:0005730">
    <property type="term" value="C:nucleolus"/>
    <property type="evidence" value="ECO:0007669"/>
    <property type="project" value="TreeGrafter"/>
</dbReference>
<evidence type="ECO:0000256" key="4">
    <source>
        <dbReference type="SAM" id="Coils"/>
    </source>
</evidence>
<keyword evidence="9" id="KW-1185">Reference proteome</keyword>
<evidence type="ECO:0008006" key="10">
    <source>
        <dbReference type="Google" id="ProtNLM"/>
    </source>
</evidence>
<sequence>MKKKKQSFKQPPTTTAAATINLKSLIHGNSLFFDKLIEFILARFYLSNDDVKDAKPWFQGLSKVAKATAKQRTKENITKAHHDRFNLEKSHAITLYLLKQSIENEKIVNKSNIDIDDDNEEANIKLIMNLDGDNRGDWMKKKKKKRKLSKAKELERAKRLEEAKKDLEKGEVVAKKHLWKAAIIRADGIKVHDNSRLLKQSIHKGKKRHKKNVEKWKEMEESKEKMKGEKQQTRAVNIAKRIHQKKMRKIAKKK</sequence>
<dbReference type="PANTHER" id="PTHR14369:SF0">
    <property type="entry name" value="SURFEIT LOCUS PROTEIN 6"/>
    <property type="match status" value="1"/>
</dbReference>
<accession>A0A5J5AX61</accession>
<evidence type="ECO:0000259" key="6">
    <source>
        <dbReference type="Pfam" id="PF04935"/>
    </source>
</evidence>
<dbReference type="Proteomes" id="UP000325577">
    <property type="component" value="Linkage Group LG18"/>
</dbReference>